<name>A0AA35RN48_GEOBA</name>
<organism evidence="3 4">
    <name type="scientific">Geodia barretti</name>
    <name type="common">Barrett's horny sponge</name>
    <dbReference type="NCBI Taxonomy" id="519541"/>
    <lineage>
        <taxon>Eukaryota</taxon>
        <taxon>Metazoa</taxon>
        <taxon>Porifera</taxon>
        <taxon>Demospongiae</taxon>
        <taxon>Heteroscleromorpha</taxon>
        <taxon>Tetractinellida</taxon>
        <taxon>Astrophorina</taxon>
        <taxon>Geodiidae</taxon>
        <taxon>Geodia</taxon>
    </lineage>
</organism>
<dbReference type="PANTHER" id="PTHR44520:SF2">
    <property type="entry name" value="RESPONSE REGULATOR RCP1"/>
    <property type="match status" value="1"/>
</dbReference>
<evidence type="ECO:0000256" key="1">
    <source>
        <dbReference type="PROSITE-ProRule" id="PRU00169"/>
    </source>
</evidence>
<dbReference type="InterPro" id="IPR052893">
    <property type="entry name" value="TCS_response_regulator"/>
</dbReference>
<keyword evidence="4" id="KW-1185">Reference proteome</keyword>
<dbReference type="EMBL" id="CASHTH010001345">
    <property type="protein sequence ID" value="CAI8014164.1"/>
    <property type="molecule type" value="Genomic_DNA"/>
</dbReference>
<evidence type="ECO:0000313" key="3">
    <source>
        <dbReference type="EMBL" id="CAI8014164.1"/>
    </source>
</evidence>
<dbReference type="PROSITE" id="PS50110">
    <property type="entry name" value="RESPONSE_REGULATORY"/>
    <property type="match status" value="1"/>
</dbReference>
<comment type="caution">
    <text evidence="3">The sequence shown here is derived from an EMBL/GenBank/DDBJ whole genome shotgun (WGS) entry which is preliminary data.</text>
</comment>
<dbReference type="Proteomes" id="UP001174909">
    <property type="component" value="Unassembled WGS sequence"/>
</dbReference>
<feature type="domain" description="Response regulatory" evidence="2">
    <location>
        <begin position="11"/>
        <end position="136"/>
    </location>
</feature>
<protein>
    <submittedName>
        <fullName evidence="3">Response regulator Rcp1</fullName>
    </submittedName>
</protein>
<dbReference type="Pfam" id="PF00072">
    <property type="entry name" value="Response_reg"/>
    <property type="match status" value="1"/>
</dbReference>
<dbReference type="AlphaFoldDB" id="A0AA35RN48"/>
<dbReference type="InterPro" id="IPR001789">
    <property type="entry name" value="Sig_transdc_resp-reg_receiver"/>
</dbReference>
<sequence>MTLGSESRPVQILLVEDNPADARLTQEAISETSFQYQLHLAEDGEEAMEFLLKEGEYEDAPRPDLILLDLNLPGMDGREVLAEVKADESLGMIPVVVLTTSTAQQDLLYSYGLRANSYVNKPIDRVRFNVMIQSVLDYWINISTLPSG</sequence>
<dbReference type="GO" id="GO:0000160">
    <property type="term" value="P:phosphorelay signal transduction system"/>
    <property type="evidence" value="ECO:0007669"/>
    <property type="project" value="InterPro"/>
</dbReference>
<evidence type="ECO:0000313" key="4">
    <source>
        <dbReference type="Proteomes" id="UP001174909"/>
    </source>
</evidence>
<keyword evidence="1" id="KW-0597">Phosphoprotein</keyword>
<dbReference type="CDD" id="cd17557">
    <property type="entry name" value="REC_Rcp-like"/>
    <property type="match status" value="1"/>
</dbReference>
<feature type="modified residue" description="4-aspartylphosphate" evidence="1">
    <location>
        <position position="69"/>
    </location>
</feature>
<dbReference type="SUPFAM" id="SSF52172">
    <property type="entry name" value="CheY-like"/>
    <property type="match status" value="1"/>
</dbReference>
<dbReference type="PANTHER" id="PTHR44520">
    <property type="entry name" value="RESPONSE REGULATOR RCP1-RELATED"/>
    <property type="match status" value="1"/>
</dbReference>
<evidence type="ECO:0000259" key="2">
    <source>
        <dbReference type="PROSITE" id="PS50110"/>
    </source>
</evidence>
<accession>A0AA35RN48</accession>
<reference evidence="3" key="1">
    <citation type="submission" date="2023-03" db="EMBL/GenBank/DDBJ databases">
        <authorList>
            <person name="Steffen K."/>
            <person name="Cardenas P."/>
        </authorList>
    </citation>
    <scope>NUCLEOTIDE SEQUENCE</scope>
</reference>
<dbReference type="SMART" id="SM00448">
    <property type="entry name" value="REC"/>
    <property type="match status" value="1"/>
</dbReference>
<dbReference type="InterPro" id="IPR011006">
    <property type="entry name" value="CheY-like_superfamily"/>
</dbReference>
<gene>
    <name evidence="3" type="ORF">GBAR_LOCUS8889</name>
</gene>
<proteinExistence type="predicted"/>
<dbReference type="Gene3D" id="3.40.50.2300">
    <property type="match status" value="1"/>
</dbReference>